<protein>
    <submittedName>
        <fullName evidence="14">YegS/Rv2252/BmrU family lipid kinase</fullName>
    </submittedName>
</protein>
<evidence type="ECO:0000256" key="4">
    <source>
        <dbReference type="ARBA" id="ARBA00022679"/>
    </source>
</evidence>
<keyword evidence="8" id="KW-0067">ATP-binding</keyword>
<evidence type="ECO:0000256" key="10">
    <source>
        <dbReference type="ARBA" id="ARBA00023098"/>
    </source>
</evidence>
<dbReference type="InterPro" id="IPR050187">
    <property type="entry name" value="Lipid_Phosphate_FormReg"/>
</dbReference>
<evidence type="ECO:0000256" key="5">
    <source>
        <dbReference type="ARBA" id="ARBA00022723"/>
    </source>
</evidence>
<keyword evidence="3" id="KW-0444">Lipid biosynthesis</keyword>
<dbReference type="GO" id="GO:0004143">
    <property type="term" value="F:ATP-dependent diacylglycerol kinase activity"/>
    <property type="evidence" value="ECO:0007669"/>
    <property type="project" value="TreeGrafter"/>
</dbReference>
<dbReference type="OrthoDB" id="142078at2"/>
<dbReference type="PANTHER" id="PTHR12358">
    <property type="entry name" value="SPHINGOSINE KINASE"/>
    <property type="match status" value="1"/>
</dbReference>
<keyword evidence="5" id="KW-0479">Metal-binding</keyword>
<dbReference type="Gene3D" id="3.40.50.10330">
    <property type="entry name" value="Probable inorganic polyphosphate/atp-NAD kinase, domain 1"/>
    <property type="match status" value="1"/>
</dbReference>
<dbReference type="InterPro" id="IPR005218">
    <property type="entry name" value="Diacylglycerol/lipid_kinase"/>
</dbReference>
<dbReference type="SUPFAM" id="SSF111331">
    <property type="entry name" value="NAD kinase/diacylglycerol kinase-like"/>
    <property type="match status" value="1"/>
</dbReference>
<evidence type="ECO:0000256" key="6">
    <source>
        <dbReference type="ARBA" id="ARBA00022741"/>
    </source>
</evidence>
<dbReference type="PROSITE" id="PS50146">
    <property type="entry name" value="DAGK"/>
    <property type="match status" value="1"/>
</dbReference>
<keyword evidence="9" id="KW-0460">Magnesium</keyword>
<dbReference type="SMART" id="SM00046">
    <property type="entry name" value="DAGKc"/>
    <property type="match status" value="1"/>
</dbReference>
<dbReference type="Gene3D" id="2.60.200.40">
    <property type="match status" value="1"/>
</dbReference>
<organism evidence="14 15">
    <name type="scientific">Anaerobacterium chartisolvens</name>
    <dbReference type="NCBI Taxonomy" id="1297424"/>
    <lineage>
        <taxon>Bacteria</taxon>
        <taxon>Bacillati</taxon>
        <taxon>Bacillota</taxon>
        <taxon>Clostridia</taxon>
        <taxon>Eubacteriales</taxon>
        <taxon>Oscillospiraceae</taxon>
        <taxon>Anaerobacterium</taxon>
    </lineage>
</organism>
<evidence type="ECO:0000259" key="13">
    <source>
        <dbReference type="PROSITE" id="PS50146"/>
    </source>
</evidence>
<dbReference type="AlphaFoldDB" id="A0A369BEV5"/>
<evidence type="ECO:0000256" key="3">
    <source>
        <dbReference type="ARBA" id="ARBA00022516"/>
    </source>
</evidence>
<name>A0A369BEV5_9FIRM</name>
<dbReference type="InterPro" id="IPR001206">
    <property type="entry name" value="Diacylglycerol_kinase_cat_dom"/>
</dbReference>
<feature type="domain" description="DAGKc" evidence="13">
    <location>
        <begin position="1"/>
        <end position="130"/>
    </location>
</feature>
<evidence type="ECO:0000313" key="14">
    <source>
        <dbReference type="EMBL" id="RCX20070.1"/>
    </source>
</evidence>
<keyword evidence="12" id="KW-1208">Phospholipid metabolism</keyword>
<dbReference type="GO" id="GO:0008654">
    <property type="term" value="P:phospholipid biosynthetic process"/>
    <property type="evidence" value="ECO:0007669"/>
    <property type="project" value="UniProtKB-KW"/>
</dbReference>
<dbReference type="InterPro" id="IPR045540">
    <property type="entry name" value="YegS/DAGK_C"/>
</dbReference>
<dbReference type="Pfam" id="PF00781">
    <property type="entry name" value="DAGK_cat"/>
    <property type="match status" value="1"/>
</dbReference>
<dbReference type="NCBIfam" id="TIGR00147">
    <property type="entry name" value="YegS/Rv2252/BmrU family lipid kinase"/>
    <property type="match status" value="1"/>
</dbReference>
<keyword evidence="11" id="KW-0594">Phospholipid biosynthesis</keyword>
<evidence type="ECO:0000256" key="11">
    <source>
        <dbReference type="ARBA" id="ARBA00023209"/>
    </source>
</evidence>
<comment type="cofactor">
    <cofactor evidence="1">
        <name>Mg(2+)</name>
        <dbReference type="ChEBI" id="CHEBI:18420"/>
    </cofactor>
</comment>
<evidence type="ECO:0000256" key="1">
    <source>
        <dbReference type="ARBA" id="ARBA00001946"/>
    </source>
</evidence>
<evidence type="ECO:0000256" key="9">
    <source>
        <dbReference type="ARBA" id="ARBA00022842"/>
    </source>
</evidence>
<dbReference type="NCBIfam" id="NF009605">
    <property type="entry name" value="PRK13059.1"/>
    <property type="match status" value="1"/>
</dbReference>
<dbReference type="PANTHER" id="PTHR12358:SF106">
    <property type="entry name" value="LIPID KINASE YEGS"/>
    <property type="match status" value="1"/>
</dbReference>
<keyword evidence="10" id="KW-0443">Lipid metabolism</keyword>
<dbReference type="GO" id="GO:0046872">
    <property type="term" value="F:metal ion binding"/>
    <property type="evidence" value="ECO:0007669"/>
    <property type="project" value="UniProtKB-KW"/>
</dbReference>
<dbReference type="EMBL" id="QPJT01000002">
    <property type="protein sequence ID" value="RCX20070.1"/>
    <property type="molecule type" value="Genomic_DNA"/>
</dbReference>
<dbReference type="InterPro" id="IPR016064">
    <property type="entry name" value="NAD/diacylglycerol_kinase_sf"/>
</dbReference>
<keyword evidence="4" id="KW-0808">Transferase</keyword>
<dbReference type="GO" id="GO:0005524">
    <property type="term" value="F:ATP binding"/>
    <property type="evidence" value="ECO:0007669"/>
    <property type="project" value="UniProtKB-KW"/>
</dbReference>
<dbReference type="RefSeq" id="WP_114296331.1">
    <property type="nucleotide sequence ID" value="NZ_QPJT01000002.1"/>
</dbReference>
<evidence type="ECO:0000256" key="2">
    <source>
        <dbReference type="ARBA" id="ARBA00005983"/>
    </source>
</evidence>
<keyword evidence="7 14" id="KW-0418">Kinase</keyword>
<dbReference type="Pfam" id="PF19279">
    <property type="entry name" value="YegS_C"/>
    <property type="match status" value="1"/>
</dbReference>
<dbReference type="InterPro" id="IPR017438">
    <property type="entry name" value="ATP-NAD_kinase_N"/>
</dbReference>
<gene>
    <name evidence="14" type="ORF">DFR58_102139</name>
</gene>
<accession>A0A369BEV5</accession>
<reference evidence="14 15" key="1">
    <citation type="submission" date="2018-07" db="EMBL/GenBank/DDBJ databases">
        <title>Genomic Encyclopedia of Type Strains, Phase IV (KMG-IV): sequencing the most valuable type-strain genomes for metagenomic binning, comparative biology and taxonomic classification.</title>
        <authorList>
            <person name="Goeker M."/>
        </authorList>
    </citation>
    <scope>NUCLEOTIDE SEQUENCE [LARGE SCALE GENOMIC DNA]</scope>
    <source>
        <strain evidence="14 15">DSM 27016</strain>
    </source>
</reference>
<keyword evidence="15" id="KW-1185">Reference proteome</keyword>
<proteinExistence type="inferred from homology"/>
<evidence type="ECO:0000256" key="7">
    <source>
        <dbReference type="ARBA" id="ARBA00022777"/>
    </source>
</evidence>
<comment type="similarity">
    <text evidence="2">Belongs to the diacylglycerol/lipid kinase family.</text>
</comment>
<evidence type="ECO:0000313" key="15">
    <source>
        <dbReference type="Proteomes" id="UP000253034"/>
    </source>
</evidence>
<evidence type="ECO:0000256" key="8">
    <source>
        <dbReference type="ARBA" id="ARBA00022840"/>
    </source>
</evidence>
<sequence length="293" mass="32277">MRKAILIYNPMSGDHSIINRLDHIIQRFQSHGILLQPFRIDLECEDMLVTVLKLDKYEFAAVSGGDGTVNFIVNIILKHGISIPLGIFPWGTSNDLARCLGLPANADELIDIVLGGNTSRIDVGLINDKHYFLSTCAGGVFVDVSFSTHSELKKNFGLFAYYLKALSEVTSIKPFKVVLKTEELSIEEDILLFIILNGKHAAGFHNLIEEADISDGIMDIVLIKSCSHMDLANLFFNVLSNSYINNKNVVKLKAKACTIISSSDINVSIDGEKGEGLPMSVSFINKAIEVFVK</sequence>
<dbReference type="Proteomes" id="UP000253034">
    <property type="component" value="Unassembled WGS sequence"/>
</dbReference>
<dbReference type="GO" id="GO:0005886">
    <property type="term" value="C:plasma membrane"/>
    <property type="evidence" value="ECO:0007669"/>
    <property type="project" value="TreeGrafter"/>
</dbReference>
<comment type="caution">
    <text evidence="14">The sequence shown here is derived from an EMBL/GenBank/DDBJ whole genome shotgun (WGS) entry which is preliminary data.</text>
</comment>
<evidence type="ECO:0000256" key="12">
    <source>
        <dbReference type="ARBA" id="ARBA00023264"/>
    </source>
</evidence>
<keyword evidence="6" id="KW-0547">Nucleotide-binding</keyword>